<dbReference type="InterPro" id="IPR001623">
    <property type="entry name" value="DnaJ_domain"/>
</dbReference>
<keyword evidence="3" id="KW-1185">Reference proteome</keyword>
<gene>
    <name evidence="2" type="ORF">EZV62_001110</name>
</gene>
<dbReference type="PROSITE" id="PS50076">
    <property type="entry name" value="DNAJ_2"/>
    <property type="match status" value="1"/>
</dbReference>
<proteinExistence type="predicted"/>
<name>A0A5C7ITC8_9ROSI</name>
<evidence type="ECO:0000259" key="1">
    <source>
        <dbReference type="PROSITE" id="PS50076"/>
    </source>
</evidence>
<dbReference type="GO" id="GO:0051082">
    <property type="term" value="F:unfolded protein binding"/>
    <property type="evidence" value="ECO:0007669"/>
    <property type="project" value="TreeGrafter"/>
</dbReference>
<dbReference type="CDD" id="cd06257">
    <property type="entry name" value="DnaJ"/>
    <property type="match status" value="1"/>
</dbReference>
<comment type="caution">
    <text evidence="2">The sequence shown here is derived from an EMBL/GenBank/DDBJ whole genome shotgun (WGS) entry which is preliminary data.</text>
</comment>
<evidence type="ECO:0000313" key="3">
    <source>
        <dbReference type="Proteomes" id="UP000323000"/>
    </source>
</evidence>
<dbReference type="SMART" id="SM00271">
    <property type="entry name" value="DnaJ"/>
    <property type="match status" value="1"/>
</dbReference>
<dbReference type="PRINTS" id="PR00625">
    <property type="entry name" value="JDOMAIN"/>
</dbReference>
<dbReference type="GO" id="GO:0005634">
    <property type="term" value="C:nucleus"/>
    <property type="evidence" value="ECO:0007669"/>
    <property type="project" value="TreeGrafter"/>
</dbReference>
<protein>
    <recommendedName>
        <fullName evidence="1">J domain-containing protein</fullName>
    </recommendedName>
</protein>
<evidence type="ECO:0000313" key="2">
    <source>
        <dbReference type="EMBL" id="TXG72531.1"/>
    </source>
</evidence>
<accession>A0A5C7ITC8</accession>
<feature type="domain" description="J" evidence="1">
    <location>
        <begin position="113"/>
        <end position="171"/>
    </location>
</feature>
<dbReference type="AlphaFoldDB" id="A0A5C7ITC8"/>
<dbReference type="SUPFAM" id="SSF46565">
    <property type="entry name" value="Chaperone J-domain"/>
    <property type="match status" value="1"/>
</dbReference>
<dbReference type="GO" id="GO:0044183">
    <property type="term" value="F:protein folding chaperone"/>
    <property type="evidence" value="ECO:0007669"/>
    <property type="project" value="TreeGrafter"/>
</dbReference>
<dbReference type="GO" id="GO:0051087">
    <property type="term" value="F:protein-folding chaperone binding"/>
    <property type="evidence" value="ECO:0007669"/>
    <property type="project" value="TreeGrafter"/>
</dbReference>
<dbReference type="Pfam" id="PF00226">
    <property type="entry name" value="DnaJ"/>
    <property type="match status" value="1"/>
</dbReference>
<dbReference type="PANTHER" id="PTHR43948">
    <property type="entry name" value="DNAJ HOMOLOG SUBFAMILY B"/>
    <property type="match status" value="1"/>
</dbReference>
<sequence>MSLVTVEAVFDDEVGEEARREPDFGEEVKDPLVAATMKLGKGKGTEEIVHSRCRRTSRRHHACRRHRLQQSPEEQPGVLQVVRSRTLQLHSGPGRYGLQVFQQLFRAKSEGSLLNSFAHVDRNAKDDDLKKAYRKLAMKWHPDKNLNNKKEVEAKFKQISEAYDVCSLSAFYLFLEESFQILLDFCDSFIILKLSILNCVV</sequence>
<dbReference type="OrthoDB" id="10250354at2759"/>
<reference evidence="3" key="1">
    <citation type="journal article" date="2019" name="Gigascience">
        <title>De novo genome assembly of the endangered Acer yangbiense, a plant species with extremely small populations endemic to Yunnan Province, China.</title>
        <authorList>
            <person name="Yang J."/>
            <person name="Wariss H.M."/>
            <person name="Tao L."/>
            <person name="Zhang R."/>
            <person name="Yun Q."/>
            <person name="Hollingsworth P."/>
            <person name="Dao Z."/>
            <person name="Luo G."/>
            <person name="Guo H."/>
            <person name="Ma Y."/>
            <person name="Sun W."/>
        </authorList>
    </citation>
    <scope>NUCLEOTIDE SEQUENCE [LARGE SCALE GENOMIC DNA]</scope>
    <source>
        <strain evidence="3">cv. Malutang</strain>
    </source>
</reference>
<dbReference type="GO" id="GO:0005737">
    <property type="term" value="C:cytoplasm"/>
    <property type="evidence" value="ECO:0007669"/>
    <property type="project" value="TreeGrafter"/>
</dbReference>
<dbReference type="InterPro" id="IPR036869">
    <property type="entry name" value="J_dom_sf"/>
</dbReference>
<organism evidence="2 3">
    <name type="scientific">Acer yangbiense</name>
    <dbReference type="NCBI Taxonomy" id="1000413"/>
    <lineage>
        <taxon>Eukaryota</taxon>
        <taxon>Viridiplantae</taxon>
        <taxon>Streptophyta</taxon>
        <taxon>Embryophyta</taxon>
        <taxon>Tracheophyta</taxon>
        <taxon>Spermatophyta</taxon>
        <taxon>Magnoliopsida</taxon>
        <taxon>eudicotyledons</taxon>
        <taxon>Gunneridae</taxon>
        <taxon>Pentapetalae</taxon>
        <taxon>rosids</taxon>
        <taxon>malvids</taxon>
        <taxon>Sapindales</taxon>
        <taxon>Sapindaceae</taxon>
        <taxon>Hippocastanoideae</taxon>
        <taxon>Acereae</taxon>
        <taxon>Acer</taxon>
    </lineage>
</organism>
<dbReference type="EMBL" id="VAHF01000001">
    <property type="protein sequence ID" value="TXG72531.1"/>
    <property type="molecule type" value="Genomic_DNA"/>
</dbReference>
<dbReference type="PANTHER" id="PTHR43948:SF10">
    <property type="entry name" value="MRJ, ISOFORM E"/>
    <property type="match status" value="1"/>
</dbReference>
<dbReference type="Gene3D" id="1.10.287.110">
    <property type="entry name" value="DnaJ domain"/>
    <property type="match status" value="1"/>
</dbReference>
<dbReference type="Proteomes" id="UP000323000">
    <property type="component" value="Chromosome 1"/>
</dbReference>